<proteinExistence type="predicted"/>
<evidence type="ECO:0000313" key="1">
    <source>
        <dbReference type="EMBL" id="SCZ87314.1"/>
    </source>
</evidence>
<organism evidence="1 2">
    <name type="scientific">Microbotryum saponariae</name>
    <dbReference type="NCBI Taxonomy" id="289078"/>
    <lineage>
        <taxon>Eukaryota</taxon>
        <taxon>Fungi</taxon>
        <taxon>Dikarya</taxon>
        <taxon>Basidiomycota</taxon>
        <taxon>Pucciniomycotina</taxon>
        <taxon>Microbotryomycetes</taxon>
        <taxon>Microbotryales</taxon>
        <taxon>Microbotryaceae</taxon>
        <taxon>Microbotryum</taxon>
    </lineage>
</organism>
<evidence type="ECO:0000313" key="2">
    <source>
        <dbReference type="Proteomes" id="UP000249723"/>
    </source>
</evidence>
<sequence length="54" mass="6138">MAGLNSIVVKAMECYRRSWKVEERGGVLWNEDDFRVSACCLKEEGEDRTGVSRA</sequence>
<protein>
    <submittedName>
        <fullName evidence="1">BZ3500_MvSof-1268-A1-R1_Chr2-2g04780 protein</fullName>
    </submittedName>
</protein>
<gene>
    <name evidence="1" type="ORF">BZ3500_MVSOF-1268-A1-R1_CHR2-2G04780</name>
</gene>
<accession>A0A2X0M6U3</accession>
<dbReference type="Proteomes" id="UP000249723">
    <property type="component" value="Unassembled WGS sequence"/>
</dbReference>
<dbReference type="EMBL" id="FMWP01000010">
    <property type="protein sequence ID" value="SCZ87314.1"/>
    <property type="molecule type" value="Genomic_DNA"/>
</dbReference>
<keyword evidence="2" id="KW-1185">Reference proteome</keyword>
<name>A0A2X0M6U3_9BASI</name>
<dbReference type="AlphaFoldDB" id="A0A2X0M6U3"/>
<reference evidence="2" key="1">
    <citation type="submission" date="2016-10" db="EMBL/GenBank/DDBJ databases">
        <authorList>
            <person name="Jeantristanb JTB J.-T."/>
            <person name="Ricardo R."/>
        </authorList>
    </citation>
    <scope>NUCLEOTIDE SEQUENCE [LARGE SCALE GENOMIC DNA]</scope>
</reference>